<accession>A0A4Y8VB25</accession>
<feature type="region of interest" description="Disordered" evidence="1">
    <location>
        <begin position="1"/>
        <end position="56"/>
    </location>
</feature>
<dbReference type="OrthoDB" id="1079212at2"/>
<evidence type="ECO:0000256" key="1">
    <source>
        <dbReference type="SAM" id="MobiDB-lite"/>
    </source>
</evidence>
<reference evidence="2 3" key="1">
    <citation type="submission" date="2019-02" db="EMBL/GenBank/DDBJ databases">
        <title>Draft Genome Sequence of the Prevotella sp. BCRC 81118, Isolated from Human Feces.</title>
        <authorList>
            <person name="Huang C.-H."/>
        </authorList>
    </citation>
    <scope>NUCLEOTIDE SEQUENCE [LARGE SCALE GENOMIC DNA]</scope>
    <source>
        <strain evidence="2 3">BCRC 81118</strain>
    </source>
</reference>
<dbReference type="EMBL" id="SGVY01000032">
    <property type="protein sequence ID" value="TFH78326.1"/>
    <property type="molecule type" value="Genomic_DNA"/>
</dbReference>
<evidence type="ECO:0000313" key="2">
    <source>
        <dbReference type="EMBL" id="TFH78326.1"/>
    </source>
</evidence>
<sequence length="146" mass="16723">MKEKNNIEEGFLFDAEEIGKQETDTQTSEGTESTDAPCRRGRRRSMVTEDRPPLTPEQMRELLEGITEIETATGIRYIRIHLTAKMLIGIRESSGKEFTINLGELYQAYQKCLRFTSPEVKRIIFMGHSPAVTLLRMLKEKAQNLS</sequence>
<dbReference type="Proteomes" id="UP000297872">
    <property type="component" value="Unassembled WGS sequence"/>
</dbReference>
<comment type="caution">
    <text evidence="2">The sequence shown here is derived from an EMBL/GenBank/DDBJ whole genome shotgun (WGS) entry which is preliminary data.</text>
</comment>
<gene>
    <name evidence="2" type="ORF">EXN75_11500</name>
</gene>
<keyword evidence="3" id="KW-1185">Reference proteome</keyword>
<name>A0A4Y8VB25_9BACT</name>
<protein>
    <submittedName>
        <fullName evidence="2">Uncharacterized protein</fullName>
    </submittedName>
</protein>
<dbReference type="AlphaFoldDB" id="A0A4Y8VB25"/>
<feature type="compositionally biased region" description="Polar residues" evidence="1">
    <location>
        <begin position="24"/>
        <end position="34"/>
    </location>
</feature>
<organism evidence="2 3">
    <name type="scientific">Segatella hominis</name>
    <dbReference type="NCBI Taxonomy" id="2518605"/>
    <lineage>
        <taxon>Bacteria</taxon>
        <taxon>Pseudomonadati</taxon>
        <taxon>Bacteroidota</taxon>
        <taxon>Bacteroidia</taxon>
        <taxon>Bacteroidales</taxon>
        <taxon>Prevotellaceae</taxon>
        <taxon>Segatella</taxon>
    </lineage>
</organism>
<proteinExistence type="predicted"/>
<dbReference type="RefSeq" id="WP_134843929.1">
    <property type="nucleotide sequence ID" value="NZ_SGVY01000032.1"/>
</dbReference>
<feature type="compositionally biased region" description="Basic and acidic residues" evidence="1">
    <location>
        <begin position="46"/>
        <end position="56"/>
    </location>
</feature>
<evidence type="ECO:0000313" key="3">
    <source>
        <dbReference type="Proteomes" id="UP000297872"/>
    </source>
</evidence>
<dbReference type="GeneID" id="302995902"/>